<dbReference type="GO" id="GO:0000278">
    <property type="term" value="P:mitotic cell cycle"/>
    <property type="evidence" value="ECO:0007669"/>
    <property type="project" value="InterPro"/>
</dbReference>
<feature type="compositionally biased region" description="Gly residues" evidence="18">
    <location>
        <begin position="124"/>
        <end position="134"/>
    </location>
</feature>
<evidence type="ECO:0000256" key="1">
    <source>
        <dbReference type="ARBA" id="ARBA00004123"/>
    </source>
</evidence>
<evidence type="ECO:0000256" key="16">
    <source>
        <dbReference type="ARBA" id="ARBA00023328"/>
    </source>
</evidence>
<keyword evidence="20" id="KW-1185">Reference proteome</keyword>
<dbReference type="GO" id="GO:1990023">
    <property type="term" value="C:mitotic spindle midzone"/>
    <property type="evidence" value="ECO:0007669"/>
    <property type="project" value="TreeGrafter"/>
</dbReference>
<dbReference type="GO" id="GO:0042729">
    <property type="term" value="C:DASH complex"/>
    <property type="evidence" value="ECO:0007669"/>
    <property type="project" value="InterPro"/>
</dbReference>
<dbReference type="GO" id="GO:0005874">
    <property type="term" value="C:microtubule"/>
    <property type="evidence" value="ECO:0007669"/>
    <property type="project" value="UniProtKB-KW"/>
</dbReference>
<evidence type="ECO:0000256" key="2">
    <source>
        <dbReference type="ARBA" id="ARBA00004186"/>
    </source>
</evidence>
<dbReference type="GO" id="GO:0044732">
    <property type="term" value="C:mitotic spindle pole body"/>
    <property type="evidence" value="ECO:0007669"/>
    <property type="project" value="TreeGrafter"/>
</dbReference>
<evidence type="ECO:0000256" key="7">
    <source>
        <dbReference type="ARBA" id="ARBA00022490"/>
    </source>
</evidence>
<feature type="compositionally biased region" description="Basic and acidic residues" evidence="18">
    <location>
        <begin position="74"/>
        <end position="98"/>
    </location>
</feature>
<keyword evidence="9" id="KW-0493">Microtubule</keyword>
<keyword evidence="14" id="KW-0539">Nucleus</keyword>
<dbReference type="AlphaFoldDB" id="A0A559M8J4"/>
<evidence type="ECO:0000256" key="3">
    <source>
        <dbReference type="ARBA" id="ARBA00004629"/>
    </source>
</evidence>
<evidence type="ECO:0000313" key="19">
    <source>
        <dbReference type="EMBL" id="TVY89277.1"/>
    </source>
</evidence>
<evidence type="ECO:0000256" key="15">
    <source>
        <dbReference type="ARBA" id="ARBA00023306"/>
    </source>
</evidence>
<evidence type="ECO:0000256" key="6">
    <source>
        <dbReference type="ARBA" id="ARBA00022454"/>
    </source>
</evidence>
<keyword evidence="8" id="KW-0132">Cell division</keyword>
<evidence type="ECO:0000256" key="5">
    <source>
        <dbReference type="ARBA" id="ARBA00020260"/>
    </source>
</evidence>
<keyword evidence="12" id="KW-0995">Kinetochore</keyword>
<keyword evidence="11" id="KW-0159">Chromosome partition</keyword>
<keyword evidence="6" id="KW-0158">Chromosome</keyword>
<evidence type="ECO:0000256" key="17">
    <source>
        <dbReference type="ARBA" id="ARBA00030568"/>
    </source>
</evidence>
<dbReference type="PANTHER" id="PTHR28036">
    <property type="entry name" value="DASH COMPLEX SUBUNIT DAD2"/>
    <property type="match status" value="1"/>
</dbReference>
<comment type="similarity">
    <text evidence="4">Belongs to the DASH complex DAD2 family.</text>
</comment>
<feature type="region of interest" description="Disordered" evidence="18">
    <location>
        <begin position="67"/>
        <end position="134"/>
    </location>
</feature>
<proteinExistence type="inferred from homology"/>
<name>A0A559M8J4_9HELO</name>
<keyword evidence="16" id="KW-0137">Centromere</keyword>
<evidence type="ECO:0000256" key="11">
    <source>
        <dbReference type="ARBA" id="ARBA00022829"/>
    </source>
</evidence>
<feature type="compositionally biased region" description="Low complexity" evidence="18">
    <location>
        <begin position="14"/>
        <end position="30"/>
    </location>
</feature>
<protein>
    <recommendedName>
        <fullName evidence="5">DASH complex subunit DAD2</fullName>
    </recommendedName>
    <alternativeName>
        <fullName evidence="17">Outer kinetochore protein DAD2</fullName>
    </alternativeName>
</protein>
<evidence type="ECO:0000256" key="8">
    <source>
        <dbReference type="ARBA" id="ARBA00022618"/>
    </source>
</evidence>
<organism evidence="19 20">
    <name type="scientific">Lachnellula willkommii</name>
    <dbReference type="NCBI Taxonomy" id="215461"/>
    <lineage>
        <taxon>Eukaryota</taxon>
        <taxon>Fungi</taxon>
        <taxon>Dikarya</taxon>
        <taxon>Ascomycota</taxon>
        <taxon>Pezizomycotina</taxon>
        <taxon>Leotiomycetes</taxon>
        <taxon>Helotiales</taxon>
        <taxon>Lachnaceae</taxon>
        <taxon>Lachnellula</taxon>
    </lineage>
</organism>
<evidence type="ECO:0000256" key="14">
    <source>
        <dbReference type="ARBA" id="ARBA00023242"/>
    </source>
</evidence>
<evidence type="ECO:0000256" key="12">
    <source>
        <dbReference type="ARBA" id="ARBA00022838"/>
    </source>
</evidence>
<dbReference type="Pfam" id="PF08654">
    <property type="entry name" value="DASH_Dad2"/>
    <property type="match status" value="1"/>
</dbReference>
<comment type="caution">
    <text evidence="19">The sequence shown here is derived from an EMBL/GenBank/DDBJ whole genome shotgun (WGS) entry which is preliminary data.</text>
</comment>
<evidence type="ECO:0000256" key="9">
    <source>
        <dbReference type="ARBA" id="ARBA00022701"/>
    </source>
</evidence>
<keyword evidence="7" id="KW-0963">Cytoplasm</keyword>
<keyword evidence="10" id="KW-0498">Mitosis</keyword>
<evidence type="ECO:0000256" key="10">
    <source>
        <dbReference type="ARBA" id="ARBA00022776"/>
    </source>
</evidence>
<dbReference type="InterPro" id="IPR013963">
    <property type="entry name" value="DASH_Dad2"/>
</dbReference>
<dbReference type="GO" id="GO:0051301">
    <property type="term" value="P:cell division"/>
    <property type="evidence" value="ECO:0007669"/>
    <property type="project" value="UniProtKB-KW"/>
</dbReference>
<accession>A0A559M8J4</accession>
<gene>
    <name evidence="19" type="ORF">LAWI1_G005775</name>
</gene>
<sequence>MSYASRPLPSHMRQPSSSGNSNSASAGQSPILLARINEKKAELENLKQLRDLSAGLAGQMQMLEEKLATLSDGTEVKIPKPKDTEESGSDETQKKDEAEGQGQLPQTLVRIPTEHAPMLQQQVGGSGGSGGSGE</sequence>
<keyword evidence="15" id="KW-0131">Cell cycle</keyword>
<reference evidence="19 20" key="1">
    <citation type="submission" date="2018-05" db="EMBL/GenBank/DDBJ databases">
        <title>Genome sequencing and assembly of the regulated plant pathogen Lachnellula willkommii and related sister species for the development of diagnostic species identification markers.</title>
        <authorList>
            <person name="Giroux E."/>
            <person name="Bilodeau G."/>
        </authorList>
    </citation>
    <scope>NUCLEOTIDE SEQUENCE [LARGE SCALE GENOMIC DNA]</scope>
    <source>
        <strain evidence="19 20">CBS 172.35</strain>
    </source>
</reference>
<comment type="subcellular location">
    <subcellularLocation>
        <location evidence="3">Chromosome</location>
        <location evidence="3">Centromere</location>
        <location evidence="3">Kinetochore</location>
    </subcellularLocation>
    <subcellularLocation>
        <location evidence="2">Cytoplasm</location>
        <location evidence="2">Cytoskeleton</location>
        <location evidence="2">Spindle</location>
    </subcellularLocation>
    <subcellularLocation>
        <location evidence="1">Nucleus</location>
    </subcellularLocation>
</comment>
<dbReference type="EMBL" id="QGML01001330">
    <property type="protein sequence ID" value="TVY89277.1"/>
    <property type="molecule type" value="Genomic_DNA"/>
</dbReference>
<dbReference type="Proteomes" id="UP000315522">
    <property type="component" value="Unassembled WGS sequence"/>
</dbReference>
<evidence type="ECO:0000256" key="18">
    <source>
        <dbReference type="SAM" id="MobiDB-lite"/>
    </source>
</evidence>
<evidence type="ECO:0000313" key="20">
    <source>
        <dbReference type="Proteomes" id="UP000315522"/>
    </source>
</evidence>
<dbReference type="PANTHER" id="PTHR28036:SF1">
    <property type="entry name" value="DASH COMPLEX SUBUNIT DAD2"/>
    <property type="match status" value="1"/>
</dbReference>
<dbReference type="GO" id="GO:0008608">
    <property type="term" value="P:attachment of spindle microtubules to kinetochore"/>
    <property type="evidence" value="ECO:0007669"/>
    <property type="project" value="TreeGrafter"/>
</dbReference>
<evidence type="ECO:0000256" key="13">
    <source>
        <dbReference type="ARBA" id="ARBA00023212"/>
    </source>
</evidence>
<feature type="region of interest" description="Disordered" evidence="18">
    <location>
        <begin position="1"/>
        <end position="31"/>
    </location>
</feature>
<evidence type="ECO:0000256" key="4">
    <source>
        <dbReference type="ARBA" id="ARBA00005501"/>
    </source>
</evidence>
<keyword evidence="13" id="KW-0206">Cytoskeleton</keyword>